<dbReference type="Pfam" id="PF01395">
    <property type="entry name" value="PBP_GOBP"/>
    <property type="match status" value="1"/>
</dbReference>
<evidence type="ECO:0000313" key="7">
    <source>
        <dbReference type="Proteomes" id="UP001566132"/>
    </source>
</evidence>
<dbReference type="EMBL" id="JBDJPC010000007">
    <property type="protein sequence ID" value="KAL1494122.1"/>
    <property type="molecule type" value="Genomic_DNA"/>
</dbReference>
<dbReference type="GO" id="GO:0005576">
    <property type="term" value="C:extracellular region"/>
    <property type="evidence" value="ECO:0007669"/>
    <property type="project" value="UniProtKB-SubCell"/>
</dbReference>
<organism evidence="6 7">
    <name type="scientific">Hypothenemus hampei</name>
    <name type="common">Coffee berry borer</name>
    <dbReference type="NCBI Taxonomy" id="57062"/>
    <lineage>
        <taxon>Eukaryota</taxon>
        <taxon>Metazoa</taxon>
        <taxon>Ecdysozoa</taxon>
        <taxon>Arthropoda</taxon>
        <taxon>Hexapoda</taxon>
        <taxon>Insecta</taxon>
        <taxon>Pterygota</taxon>
        <taxon>Neoptera</taxon>
        <taxon>Endopterygota</taxon>
        <taxon>Coleoptera</taxon>
        <taxon>Polyphaga</taxon>
        <taxon>Cucujiformia</taxon>
        <taxon>Curculionidae</taxon>
        <taxon>Scolytinae</taxon>
        <taxon>Hypothenemus</taxon>
    </lineage>
</organism>
<feature type="chain" id="PRO_5044880641" evidence="5">
    <location>
        <begin position="21"/>
        <end position="244"/>
    </location>
</feature>
<protein>
    <submittedName>
        <fullName evidence="6">Uncharacterized protein</fullName>
    </submittedName>
</protein>
<comment type="subcellular location">
    <subcellularLocation>
        <location evidence="1">Secreted</location>
    </subcellularLocation>
</comment>
<comment type="caution">
    <text evidence="6">The sequence shown here is derived from an EMBL/GenBank/DDBJ whole genome shotgun (WGS) entry which is preliminary data.</text>
</comment>
<feature type="compositionally biased region" description="Polar residues" evidence="4">
    <location>
        <begin position="112"/>
        <end position="123"/>
    </location>
</feature>
<dbReference type="CDD" id="cd23992">
    <property type="entry name" value="PBP_GOBP"/>
    <property type="match status" value="1"/>
</dbReference>
<dbReference type="PANTHER" id="PTHR21066">
    <property type="entry name" value="ODORANT-BINDING PROTEIN 59A-RELATED"/>
    <property type="match status" value="1"/>
</dbReference>
<dbReference type="InterPro" id="IPR052295">
    <property type="entry name" value="Odorant-binding_protein"/>
</dbReference>
<dbReference type="SUPFAM" id="SSF47565">
    <property type="entry name" value="Insect pheromone/odorant-binding proteins"/>
    <property type="match status" value="1"/>
</dbReference>
<dbReference type="AlphaFoldDB" id="A0ABD1EI23"/>
<evidence type="ECO:0000256" key="4">
    <source>
        <dbReference type="SAM" id="MobiDB-lite"/>
    </source>
</evidence>
<gene>
    <name evidence="6" type="ORF">ABEB36_009771</name>
</gene>
<evidence type="ECO:0000256" key="3">
    <source>
        <dbReference type="ARBA" id="ARBA00022525"/>
    </source>
</evidence>
<feature type="region of interest" description="Disordered" evidence="4">
    <location>
        <begin position="52"/>
        <end position="147"/>
    </location>
</feature>
<reference evidence="6 7" key="1">
    <citation type="submission" date="2024-05" db="EMBL/GenBank/DDBJ databases">
        <title>Genetic variation in Jamaican populations of the coffee berry borer (Hypothenemus hampei).</title>
        <authorList>
            <person name="Errbii M."/>
            <person name="Myrie A."/>
        </authorList>
    </citation>
    <scope>NUCLEOTIDE SEQUENCE [LARGE SCALE GENOMIC DNA]</scope>
    <source>
        <strain evidence="6">JA-Hopewell-2020-01-JO</strain>
        <tissue evidence="6">Whole body</tissue>
    </source>
</reference>
<proteinExistence type="inferred from homology"/>
<feature type="compositionally biased region" description="Polar residues" evidence="4">
    <location>
        <begin position="90"/>
        <end position="100"/>
    </location>
</feature>
<evidence type="ECO:0000256" key="5">
    <source>
        <dbReference type="SAM" id="SignalP"/>
    </source>
</evidence>
<dbReference type="Proteomes" id="UP001566132">
    <property type="component" value="Unassembled WGS sequence"/>
</dbReference>
<evidence type="ECO:0000313" key="6">
    <source>
        <dbReference type="EMBL" id="KAL1494122.1"/>
    </source>
</evidence>
<feature type="compositionally biased region" description="Basic residues" evidence="4">
    <location>
        <begin position="101"/>
        <end position="111"/>
    </location>
</feature>
<evidence type="ECO:0000256" key="1">
    <source>
        <dbReference type="ARBA" id="ARBA00004613"/>
    </source>
</evidence>
<dbReference type="Gene3D" id="1.10.238.20">
    <property type="entry name" value="Pheromone/general odorant binding protein domain"/>
    <property type="match status" value="1"/>
</dbReference>
<keyword evidence="3" id="KW-0964">Secreted</keyword>
<keyword evidence="5" id="KW-0732">Signal</keyword>
<accession>A0ABD1EI23</accession>
<name>A0ABD1EI23_HYPHA</name>
<dbReference type="InterPro" id="IPR006170">
    <property type="entry name" value="PBP/GOBP"/>
</dbReference>
<sequence length="244" mass="27218">MIMKVDILLLIFYFAVYTQALECGVSKLNTEQFKKVLTECVKDNETLSKIRDFTGLMSEEEDAPLTTPAKEDESDQDQENEEQVPITRGRNISNIASKNVKLSKNRSKRASTRISSPRITINNKRLPGSTTPQTTTQENGTGANEDQEEKINNVDSNCVLQCIFDKLELADSNGLPDHKKFTAALKTSTAGKQVNDFLQESMDQCFQEVDQSDNGCEYSTNLINCLGEKGKSNCEDWPAGNLPF</sequence>
<comment type="similarity">
    <text evidence="2">Belongs to the PBP/GOBP family.</text>
</comment>
<feature type="compositionally biased region" description="Acidic residues" evidence="4">
    <location>
        <begin position="72"/>
        <end position="82"/>
    </location>
</feature>
<feature type="signal peptide" evidence="5">
    <location>
        <begin position="1"/>
        <end position="20"/>
    </location>
</feature>
<dbReference type="PANTHER" id="PTHR21066:SF9">
    <property type="entry name" value="ODORANT-BINDING PROTEIN 59A"/>
    <property type="match status" value="1"/>
</dbReference>
<dbReference type="InterPro" id="IPR036728">
    <property type="entry name" value="PBP_GOBP_sf"/>
</dbReference>
<evidence type="ECO:0000256" key="2">
    <source>
        <dbReference type="ARBA" id="ARBA00008098"/>
    </source>
</evidence>
<keyword evidence="7" id="KW-1185">Reference proteome</keyword>